<evidence type="ECO:0000313" key="4">
    <source>
        <dbReference type="EMBL" id="GAA4031424.1"/>
    </source>
</evidence>
<dbReference type="RefSeq" id="WP_344764876.1">
    <property type="nucleotide sequence ID" value="NZ_BAAAZE010000013.1"/>
</dbReference>
<evidence type="ECO:0008006" key="6">
    <source>
        <dbReference type="Google" id="ProtNLM"/>
    </source>
</evidence>
<feature type="transmembrane region" description="Helical" evidence="1">
    <location>
        <begin position="12"/>
        <end position="36"/>
    </location>
</feature>
<dbReference type="InterPro" id="IPR025205">
    <property type="entry name" value="PilX/PilW_C"/>
</dbReference>
<name>A0ABP7TUD4_9BURK</name>
<comment type="caution">
    <text evidence="4">The sequence shown here is derived from an EMBL/GenBank/DDBJ whole genome shotgun (WGS) entry which is preliminary data.</text>
</comment>
<evidence type="ECO:0000259" key="2">
    <source>
        <dbReference type="Pfam" id="PF13681"/>
    </source>
</evidence>
<organism evidence="4 5">
    <name type="scientific">Actimicrobium antarcticum</name>
    <dbReference type="NCBI Taxonomy" id="1051899"/>
    <lineage>
        <taxon>Bacteria</taxon>
        <taxon>Pseudomonadati</taxon>
        <taxon>Pseudomonadota</taxon>
        <taxon>Betaproteobacteria</taxon>
        <taxon>Burkholderiales</taxon>
        <taxon>Oxalobacteraceae</taxon>
        <taxon>Actimicrobium</taxon>
    </lineage>
</organism>
<dbReference type="Pfam" id="PF13681">
    <property type="entry name" value="PilX"/>
    <property type="match status" value="1"/>
</dbReference>
<keyword evidence="1" id="KW-1133">Transmembrane helix</keyword>
<feature type="domain" description="PilX/PilW C-terminal" evidence="2">
    <location>
        <begin position="95"/>
        <end position="201"/>
    </location>
</feature>
<evidence type="ECO:0000313" key="5">
    <source>
        <dbReference type="Proteomes" id="UP001501353"/>
    </source>
</evidence>
<evidence type="ECO:0000259" key="3">
    <source>
        <dbReference type="Pfam" id="PF14341"/>
    </source>
</evidence>
<gene>
    <name evidence="4" type="ORF">GCM10022212_32590</name>
</gene>
<proteinExistence type="predicted"/>
<dbReference type="EMBL" id="BAAAZE010000013">
    <property type="protein sequence ID" value="GAA4031424.1"/>
    <property type="molecule type" value="Genomic_DNA"/>
</dbReference>
<keyword evidence="1" id="KW-0472">Membrane</keyword>
<evidence type="ECO:0000256" key="1">
    <source>
        <dbReference type="SAM" id="Phobius"/>
    </source>
</evidence>
<dbReference type="Pfam" id="PF14341">
    <property type="entry name" value="PilX_N"/>
    <property type="match status" value="1"/>
</dbReference>
<protein>
    <recommendedName>
        <fullName evidence="6">Pilus assembly protein PilX</fullName>
    </recommendedName>
</protein>
<feature type="domain" description="Type 4 fimbrial biogenesis protein PilX N-terminal" evidence="3">
    <location>
        <begin position="10"/>
        <end position="59"/>
    </location>
</feature>
<accession>A0ABP7TUD4</accession>
<reference evidence="5" key="1">
    <citation type="journal article" date="2019" name="Int. J. Syst. Evol. Microbiol.">
        <title>The Global Catalogue of Microorganisms (GCM) 10K type strain sequencing project: providing services to taxonomists for standard genome sequencing and annotation.</title>
        <authorList>
            <consortium name="The Broad Institute Genomics Platform"/>
            <consortium name="The Broad Institute Genome Sequencing Center for Infectious Disease"/>
            <person name="Wu L."/>
            <person name="Ma J."/>
        </authorList>
    </citation>
    <scope>NUCLEOTIDE SEQUENCE [LARGE SCALE GENOMIC DNA]</scope>
    <source>
        <strain evidence="5">JCM 16673</strain>
    </source>
</reference>
<dbReference type="Proteomes" id="UP001501353">
    <property type="component" value="Unassembled WGS sequence"/>
</dbReference>
<keyword evidence="1" id="KW-0812">Transmembrane</keyword>
<sequence>MTAITTSSQRGIALIVVLIWLMVATLLAVSAVQIGLQEQKAARSQRDQDIALQAAEAGLLDAEMDIENSPDLRLSRSALFGRRSMAGFPQEQEPLCQRGGRNPYQGLCRLADASVAPAWQQVDLSDEAAATTVAYGRFTGRSMQTGVGMLPARLPRYLIELMRYRQVGESAEQPEYFYRITAIGFGASGTSQVVLQSYYRKGNGS</sequence>
<dbReference type="InterPro" id="IPR025746">
    <property type="entry name" value="PilX_N_dom"/>
</dbReference>
<keyword evidence="5" id="KW-1185">Reference proteome</keyword>